<dbReference type="InterPro" id="IPR039421">
    <property type="entry name" value="Type_1_exporter"/>
</dbReference>
<dbReference type="Proteomes" id="UP000572051">
    <property type="component" value="Unassembled WGS sequence"/>
</dbReference>
<keyword evidence="4" id="KW-0997">Cell inner membrane</keyword>
<feature type="transmembrane region" description="Helical" evidence="14">
    <location>
        <begin position="192"/>
        <end position="215"/>
    </location>
</feature>
<evidence type="ECO:0000259" key="15">
    <source>
        <dbReference type="PROSITE" id="PS50893"/>
    </source>
</evidence>
<evidence type="ECO:0000259" key="17">
    <source>
        <dbReference type="PROSITE" id="PS50990"/>
    </source>
</evidence>
<dbReference type="GO" id="GO:0005886">
    <property type="term" value="C:plasma membrane"/>
    <property type="evidence" value="ECO:0007669"/>
    <property type="project" value="UniProtKB-SubCell"/>
</dbReference>
<dbReference type="Pfam" id="PF00664">
    <property type="entry name" value="ABC_membrane"/>
    <property type="match status" value="1"/>
</dbReference>
<dbReference type="Gene3D" id="3.90.70.10">
    <property type="entry name" value="Cysteine proteinases"/>
    <property type="match status" value="1"/>
</dbReference>
<dbReference type="GO" id="GO:0034040">
    <property type="term" value="F:ATPase-coupled lipid transmembrane transporter activity"/>
    <property type="evidence" value="ECO:0007669"/>
    <property type="project" value="TreeGrafter"/>
</dbReference>
<protein>
    <submittedName>
        <fullName evidence="18">ABC-type bacteriocin/lantibiotic exporter with double-glycine peptidase domain</fullName>
    </submittedName>
</protein>
<evidence type="ECO:0000256" key="8">
    <source>
        <dbReference type="ARBA" id="ARBA00022840"/>
    </source>
</evidence>
<dbReference type="Pfam" id="PF03412">
    <property type="entry name" value="Peptidase_C39"/>
    <property type="match status" value="1"/>
</dbReference>
<keyword evidence="13" id="KW-0080">Bacteriocin transport</keyword>
<feature type="transmembrane region" description="Helical" evidence="14">
    <location>
        <begin position="276"/>
        <end position="295"/>
    </location>
</feature>
<dbReference type="Gene3D" id="1.20.1560.10">
    <property type="entry name" value="ABC transporter type 1, transmembrane domain"/>
    <property type="match status" value="1"/>
</dbReference>
<evidence type="ECO:0000256" key="11">
    <source>
        <dbReference type="ARBA" id="ARBA00023136"/>
    </source>
</evidence>
<evidence type="ECO:0000313" key="19">
    <source>
        <dbReference type="Proteomes" id="UP000572051"/>
    </source>
</evidence>
<feature type="transmembrane region" description="Helical" evidence="14">
    <location>
        <begin position="161"/>
        <end position="186"/>
    </location>
</feature>
<evidence type="ECO:0000256" key="9">
    <source>
        <dbReference type="ARBA" id="ARBA00022927"/>
    </source>
</evidence>
<proteinExistence type="inferred from homology"/>
<name>A0A7Z0EPD6_9ACTN</name>
<evidence type="ECO:0000256" key="7">
    <source>
        <dbReference type="ARBA" id="ARBA00022807"/>
    </source>
</evidence>
<evidence type="ECO:0000256" key="12">
    <source>
        <dbReference type="ARBA" id="ARBA00023455"/>
    </source>
</evidence>
<evidence type="ECO:0000256" key="4">
    <source>
        <dbReference type="ARBA" id="ARBA00022519"/>
    </source>
</evidence>
<dbReference type="SUPFAM" id="SSF52540">
    <property type="entry name" value="P-loop containing nucleoside triphosphate hydrolases"/>
    <property type="match status" value="1"/>
</dbReference>
<dbReference type="GO" id="GO:0140359">
    <property type="term" value="F:ABC-type transporter activity"/>
    <property type="evidence" value="ECO:0007669"/>
    <property type="project" value="InterPro"/>
</dbReference>
<dbReference type="PROSITE" id="PS50929">
    <property type="entry name" value="ABC_TM1F"/>
    <property type="match status" value="1"/>
</dbReference>
<dbReference type="FunFam" id="3.40.50.300:FF:000221">
    <property type="entry name" value="Multidrug ABC transporter ATP-binding protein"/>
    <property type="match status" value="1"/>
</dbReference>
<feature type="domain" description="ABC transmembrane type-1" evidence="16">
    <location>
        <begin position="164"/>
        <end position="443"/>
    </location>
</feature>
<keyword evidence="9" id="KW-0653">Protein transport</keyword>
<evidence type="ECO:0000256" key="3">
    <source>
        <dbReference type="ARBA" id="ARBA00022475"/>
    </source>
</evidence>
<dbReference type="InterPro" id="IPR017871">
    <property type="entry name" value="ABC_transporter-like_CS"/>
</dbReference>
<evidence type="ECO:0000256" key="5">
    <source>
        <dbReference type="ARBA" id="ARBA00022692"/>
    </source>
</evidence>
<dbReference type="GO" id="GO:0008234">
    <property type="term" value="F:cysteine-type peptidase activity"/>
    <property type="evidence" value="ECO:0007669"/>
    <property type="project" value="UniProtKB-KW"/>
</dbReference>
<dbReference type="PANTHER" id="PTHR24221">
    <property type="entry name" value="ATP-BINDING CASSETTE SUB-FAMILY B"/>
    <property type="match status" value="1"/>
</dbReference>
<dbReference type="GO" id="GO:0015031">
    <property type="term" value="P:protein transport"/>
    <property type="evidence" value="ECO:0007669"/>
    <property type="project" value="UniProtKB-KW"/>
</dbReference>
<keyword evidence="6" id="KW-0547">Nucleotide-binding</keyword>
<keyword evidence="2" id="KW-0813">Transport</keyword>
<dbReference type="InterPro" id="IPR011527">
    <property type="entry name" value="ABC1_TM_dom"/>
</dbReference>
<comment type="similarity">
    <text evidence="12">Belongs to the ABC transporter superfamily. Siderophore-Fe(3+) uptake transporter (SIUT) (TC 3.A.1.21) family.</text>
</comment>
<reference evidence="18 19" key="1">
    <citation type="submission" date="2020-07" db="EMBL/GenBank/DDBJ databases">
        <title>Sequencing the genomes of 1000 actinobacteria strains.</title>
        <authorList>
            <person name="Klenk H.-P."/>
        </authorList>
    </citation>
    <scope>NUCLEOTIDE SEQUENCE [LARGE SCALE GENOMIC DNA]</scope>
    <source>
        <strain evidence="18 19">DSM 44442</strain>
    </source>
</reference>
<dbReference type="Pfam" id="PF00005">
    <property type="entry name" value="ABC_tran"/>
    <property type="match status" value="1"/>
</dbReference>
<keyword evidence="8" id="KW-0067">ATP-binding</keyword>
<evidence type="ECO:0000256" key="1">
    <source>
        <dbReference type="ARBA" id="ARBA00004429"/>
    </source>
</evidence>
<dbReference type="GO" id="GO:0006508">
    <property type="term" value="P:proteolysis"/>
    <property type="evidence" value="ECO:0007669"/>
    <property type="project" value="InterPro"/>
</dbReference>
<dbReference type="InterPro" id="IPR003593">
    <property type="entry name" value="AAA+_ATPase"/>
</dbReference>
<feature type="domain" description="Peptidase C39" evidence="17">
    <location>
        <begin position="11"/>
        <end position="130"/>
    </location>
</feature>
<dbReference type="SMART" id="SM00382">
    <property type="entry name" value="AAA"/>
    <property type="match status" value="1"/>
</dbReference>
<keyword evidence="10 14" id="KW-1133">Transmembrane helix</keyword>
<accession>A0A7Z0EPD6</accession>
<dbReference type="GO" id="GO:0005524">
    <property type="term" value="F:ATP binding"/>
    <property type="evidence" value="ECO:0007669"/>
    <property type="project" value="UniProtKB-KW"/>
</dbReference>
<dbReference type="InterPro" id="IPR003439">
    <property type="entry name" value="ABC_transporter-like_ATP-bd"/>
</dbReference>
<keyword evidence="7" id="KW-0788">Thiol protease</keyword>
<feature type="transmembrane region" description="Helical" evidence="14">
    <location>
        <begin position="378"/>
        <end position="407"/>
    </location>
</feature>
<dbReference type="InterPro" id="IPR005074">
    <property type="entry name" value="Peptidase_C39"/>
</dbReference>
<dbReference type="RefSeq" id="WP_246406280.1">
    <property type="nucleotide sequence ID" value="NZ_JACCFS010000001.1"/>
</dbReference>
<keyword evidence="19" id="KW-1185">Reference proteome</keyword>
<dbReference type="GO" id="GO:0043213">
    <property type="term" value="P:bacteriocin transport"/>
    <property type="evidence" value="ECO:0007669"/>
    <property type="project" value="UniProtKB-KW"/>
</dbReference>
<keyword evidence="7" id="KW-0645">Protease</keyword>
<dbReference type="PROSITE" id="PS50990">
    <property type="entry name" value="PEPTIDASE_C39"/>
    <property type="match status" value="1"/>
</dbReference>
<evidence type="ECO:0000256" key="13">
    <source>
        <dbReference type="ARBA" id="ARBA00043264"/>
    </source>
</evidence>
<comment type="caution">
    <text evidence="18">The sequence shown here is derived from an EMBL/GenBank/DDBJ whole genome shotgun (WGS) entry which is preliminary data.</text>
</comment>
<keyword evidence="7" id="KW-0378">Hydrolase</keyword>
<keyword evidence="3" id="KW-1003">Cell membrane</keyword>
<dbReference type="AlphaFoldDB" id="A0A7Z0EPD6"/>
<evidence type="ECO:0000313" key="18">
    <source>
        <dbReference type="EMBL" id="NYJ35619.1"/>
    </source>
</evidence>
<evidence type="ECO:0000256" key="6">
    <source>
        <dbReference type="ARBA" id="ARBA00022741"/>
    </source>
</evidence>
<comment type="subcellular location">
    <subcellularLocation>
        <location evidence="1">Cell inner membrane</location>
        <topology evidence="1">Multi-pass membrane protein</topology>
    </subcellularLocation>
</comment>
<dbReference type="SUPFAM" id="SSF90123">
    <property type="entry name" value="ABC transporter transmembrane region"/>
    <property type="match status" value="1"/>
</dbReference>
<feature type="domain" description="ABC transporter" evidence="15">
    <location>
        <begin position="477"/>
        <end position="708"/>
    </location>
</feature>
<dbReference type="PROSITE" id="PS00211">
    <property type="entry name" value="ABC_TRANSPORTER_1"/>
    <property type="match status" value="1"/>
</dbReference>
<organism evidence="18 19">
    <name type="scientific">Nocardiopsis aegyptia</name>
    <dbReference type="NCBI Taxonomy" id="220378"/>
    <lineage>
        <taxon>Bacteria</taxon>
        <taxon>Bacillati</taxon>
        <taxon>Actinomycetota</taxon>
        <taxon>Actinomycetes</taxon>
        <taxon>Streptosporangiales</taxon>
        <taxon>Nocardiopsidaceae</taxon>
        <taxon>Nocardiopsis</taxon>
    </lineage>
</organism>
<evidence type="ECO:0000256" key="2">
    <source>
        <dbReference type="ARBA" id="ARBA00022448"/>
    </source>
</evidence>
<sequence length="714" mass="77948">MRTRRVREVQQFTQTECGLCCIAMVLSAYGSRGTVSPLRRDHETGRDGLSLRDVATILRDYGMAVRSFRASTGKLNELRFPLVAHWNDNHLVVLEEVTESSVTVVDPASGRRKYPIEEFESHYSGIVLEATPTDAYRPVTHRDPNVWREFLRSLAGAKRTLAQVFALSLLLYAFMLCVPIGVQFAINGHDAYFANTSVGPVLAMFVLPMAFYYLISFLRSLCMASIIRRLGEEMMGKAFGKLLTLPYKYFAGRSQGELMYRLASIASVRDMISSQATAVILDVGSLVVVFGYIFFRSPLLGAVAFAVFVCMVAVAVASYRPIRSVTDREIGASAESNSLQMEALSSIETLKVSGMTGPFLDNWREVYAGAMKRTWRRIVLQGAASSGYSAFQVFGPLIVLVTGLWLVHEGRLDLGSAVAVQTLTATSLGMVTSLSGAFTQLITANAQVDRVGDILNHPSGNEMPGDRRPAITGEISLRSVDFAYPGSKVPVLEDVSFDAPAGSRVAIVGSTGSGKSTLSKLLMGLYPVGSGEIRFDGVPLTEIDADWFYRHVAYVPQEISLSNRSIADNIGFGLPDVDLETVREAAREAQIDRDIEVMPLGYHTQVKEMGGSLSGGQRQRLAIARALARRPRVLVLDEATSSLDTVTEAMISGTLDGLACTRVIIAHRLSTIMNADLIVVLQEGRVVQTGRHEELVYAPGPYQALVRSQVDVRA</sequence>
<feature type="transmembrane region" description="Helical" evidence="14">
    <location>
        <begin position="301"/>
        <end position="319"/>
    </location>
</feature>
<dbReference type="CDD" id="cd02425">
    <property type="entry name" value="Peptidase_C39F"/>
    <property type="match status" value="1"/>
</dbReference>
<evidence type="ECO:0000256" key="14">
    <source>
        <dbReference type="SAM" id="Phobius"/>
    </source>
</evidence>
<dbReference type="EMBL" id="JACCFS010000001">
    <property type="protein sequence ID" value="NYJ35619.1"/>
    <property type="molecule type" value="Genomic_DNA"/>
</dbReference>
<dbReference type="InterPro" id="IPR027417">
    <property type="entry name" value="P-loop_NTPase"/>
</dbReference>
<keyword evidence="5 14" id="KW-0812">Transmembrane</keyword>
<dbReference type="GO" id="GO:0016887">
    <property type="term" value="F:ATP hydrolysis activity"/>
    <property type="evidence" value="ECO:0007669"/>
    <property type="project" value="InterPro"/>
</dbReference>
<evidence type="ECO:0000256" key="10">
    <source>
        <dbReference type="ARBA" id="ARBA00022989"/>
    </source>
</evidence>
<dbReference type="PANTHER" id="PTHR24221:SF654">
    <property type="entry name" value="ATP-BINDING CASSETTE SUB-FAMILY B MEMBER 6"/>
    <property type="match status" value="1"/>
</dbReference>
<dbReference type="Gene3D" id="3.40.50.300">
    <property type="entry name" value="P-loop containing nucleotide triphosphate hydrolases"/>
    <property type="match status" value="1"/>
</dbReference>
<dbReference type="InterPro" id="IPR033839">
    <property type="entry name" value="Lacticin_481_peptidase"/>
</dbReference>
<gene>
    <name evidence="18" type="ORF">HNR10_003500</name>
</gene>
<dbReference type="PROSITE" id="PS50893">
    <property type="entry name" value="ABC_TRANSPORTER_2"/>
    <property type="match status" value="1"/>
</dbReference>
<dbReference type="InterPro" id="IPR036640">
    <property type="entry name" value="ABC1_TM_sf"/>
</dbReference>
<evidence type="ECO:0000259" key="16">
    <source>
        <dbReference type="PROSITE" id="PS50929"/>
    </source>
</evidence>
<keyword evidence="11 14" id="KW-0472">Membrane</keyword>